<feature type="region of interest" description="Disordered" evidence="1">
    <location>
        <begin position="24"/>
        <end position="97"/>
    </location>
</feature>
<evidence type="ECO:0000313" key="2">
    <source>
        <dbReference type="EMBL" id="KAJ1359269.1"/>
    </source>
</evidence>
<comment type="caution">
    <text evidence="2">The sequence shown here is derived from an EMBL/GenBank/DDBJ whole genome shotgun (WGS) entry which is preliminary data.</text>
</comment>
<name>A0AAD5N3Q3_PARTN</name>
<proteinExistence type="predicted"/>
<sequence>MTANLLPKRTRKRVDFCHQLGLDIDSQWPMASNPTTTKATTSVRVAERHNESRSPTDKKRWVNDDDDDDDDGEQSDHVNNSVAATAAAGGWFSGCGG</sequence>
<reference evidence="2" key="1">
    <citation type="submission" date="2021-06" db="EMBL/GenBank/DDBJ databases">
        <title>Parelaphostrongylus tenuis whole genome reference sequence.</title>
        <authorList>
            <person name="Garwood T.J."/>
            <person name="Larsen P.A."/>
            <person name="Fountain-Jones N.M."/>
            <person name="Garbe J.R."/>
            <person name="Macchietto M.G."/>
            <person name="Kania S.A."/>
            <person name="Gerhold R.W."/>
            <person name="Richards J.E."/>
            <person name="Wolf T.M."/>
        </authorList>
    </citation>
    <scope>NUCLEOTIDE SEQUENCE</scope>
    <source>
        <strain evidence="2">MNPRO001-30</strain>
        <tissue evidence="2">Meninges</tissue>
    </source>
</reference>
<protein>
    <submittedName>
        <fullName evidence="2">Uncharacterized protein</fullName>
    </submittedName>
</protein>
<feature type="compositionally biased region" description="Acidic residues" evidence="1">
    <location>
        <begin position="64"/>
        <end position="73"/>
    </location>
</feature>
<dbReference type="EMBL" id="JAHQIW010003589">
    <property type="protein sequence ID" value="KAJ1359269.1"/>
    <property type="molecule type" value="Genomic_DNA"/>
</dbReference>
<evidence type="ECO:0000256" key="1">
    <source>
        <dbReference type="SAM" id="MobiDB-lite"/>
    </source>
</evidence>
<keyword evidence="3" id="KW-1185">Reference proteome</keyword>
<feature type="compositionally biased region" description="Basic and acidic residues" evidence="1">
    <location>
        <begin position="45"/>
        <end position="63"/>
    </location>
</feature>
<dbReference type="Proteomes" id="UP001196413">
    <property type="component" value="Unassembled WGS sequence"/>
</dbReference>
<dbReference type="AlphaFoldDB" id="A0AAD5N3Q3"/>
<organism evidence="2 3">
    <name type="scientific">Parelaphostrongylus tenuis</name>
    <name type="common">Meningeal worm</name>
    <dbReference type="NCBI Taxonomy" id="148309"/>
    <lineage>
        <taxon>Eukaryota</taxon>
        <taxon>Metazoa</taxon>
        <taxon>Ecdysozoa</taxon>
        <taxon>Nematoda</taxon>
        <taxon>Chromadorea</taxon>
        <taxon>Rhabditida</taxon>
        <taxon>Rhabditina</taxon>
        <taxon>Rhabditomorpha</taxon>
        <taxon>Strongyloidea</taxon>
        <taxon>Metastrongylidae</taxon>
        <taxon>Parelaphostrongylus</taxon>
    </lineage>
</organism>
<gene>
    <name evidence="2" type="ORF">KIN20_017959</name>
</gene>
<feature type="compositionally biased region" description="Polar residues" evidence="1">
    <location>
        <begin position="29"/>
        <end position="43"/>
    </location>
</feature>
<accession>A0AAD5N3Q3</accession>
<evidence type="ECO:0000313" key="3">
    <source>
        <dbReference type="Proteomes" id="UP001196413"/>
    </source>
</evidence>